<evidence type="ECO:0000313" key="2">
    <source>
        <dbReference type="EMBL" id="MBD1270511.1"/>
    </source>
</evidence>
<protein>
    <submittedName>
        <fullName evidence="3">DUF881 domain-containing protein</fullName>
    </submittedName>
    <submittedName>
        <fullName evidence="4">Uncharacterized protein YlxW (UPF0749 family)</fullName>
    </submittedName>
</protein>
<evidence type="ECO:0000313" key="5">
    <source>
        <dbReference type="Proteomes" id="UP000587211"/>
    </source>
</evidence>
<evidence type="ECO:0000313" key="4">
    <source>
        <dbReference type="EMBL" id="NYI37898.1"/>
    </source>
</evidence>
<accession>A0A8I0KJM3</accession>
<evidence type="ECO:0000313" key="3">
    <source>
        <dbReference type="EMBL" id="MBD1271357.1"/>
    </source>
</evidence>
<proteinExistence type="inferred from homology"/>
<dbReference type="GO" id="GO:0005886">
    <property type="term" value="C:plasma membrane"/>
    <property type="evidence" value="ECO:0007669"/>
    <property type="project" value="TreeGrafter"/>
</dbReference>
<dbReference type="EMBL" id="JACBZN010000001">
    <property type="protein sequence ID" value="NYI37898.1"/>
    <property type="molecule type" value="Genomic_DNA"/>
</dbReference>
<dbReference type="AlphaFoldDB" id="A0A8I0KJM3"/>
<comment type="caution">
    <text evidence="3">The sequence shown here is derived from an EMBL/GenBank/DDBJ whole genome shotgun (WGS) entry which is preliminary data.</text>
</comment>
<dbReference type="PANTHER" id="PTHR37313">
    <property type="entry name" value="UPF0749 PROTEIN RV1825"/>
    <property type="match status" value="1"/>
</dbReference>
<reference evidence="3" key="2">
    <citation type="submission" date="2020-09" db="EMBL/GenBank/DDBJ databases">
        <title>Novel species in genus Aeromicrobium.</title>
        <authorList>
            <person name="Zhang G."/>
        </authorList>
    </citation>
    <scope>NUCLEOTIDE SEQUENCE</scope>
    <source>
        <strain evidence="3">SSW1-57</strain>
    </source>
</reference>
<dbReference type="Proteomes" id="UP000659061">
    <property type="component" value="Unassembled WGS sequence"/>
</dbReference>
<dbReference type="Proteomes" id="UP000587211">
    <property type="component" value="Unassembled WGS sequence"/>
</dbReference>
<dbReference type="PANTHER" id="PTHR37313:SF1">
    <property type="entry name" value="UPF0749 PROTEIN RV1823"/>
    <property type="match status" value="1"/>
</dbReference>
<dbReference type="EMBL" id="JACWMT010000002">
    <property type="protein sequence ID" value="MBD1270511.1"/>
    <property type="molecule type" value="Genomic_DNA"/>
</dbReference>
<organism evidence="3 6">
    <name type="scientific">Aeromicrobium tamlense</name>
    <dbReference type="NCBI Taxonomy" id="375541"/>
    <lineage>
        <taxon>Bacteria</taxon>
        <taxon>Bacillati</taxon>
        <taxon>Actinomycetota</taxon>
        <taxon>Actinomycetes</taxon>
        <taxon>Propionibacteriales</taxon>
        <taxon>Nocardioidaceae</taxon>
        <taxon>Aeromicrobium</taxon>
    </lineage>
</organism>
<evidence type="ECO:0000313" key="6">
    <source>
        <dbReference type="Proteomes" id="UP000659061"/>
    </source>
</evidence>
<dbReference type="RefSeq" id="WP_179424360.1">
    <property type="nucleotide sequence ID" value="NZ_BAAAMP010000001.1"/>
</dbReference>
<dbReference type="Pfam" id="PF05949">
    <property type="entry name" value="DUF881"/>
    <property type="match status" value="1"/>
</dbReference>
<dbReference type="EMBL" id="JACWMT010000003">
    <property type="protein sequence ID" value="MBD1271357.1"/>
    <property type="molecule type" value="Genomic_DNA"/>
</dbReference>
<gene>
    <name evidence="4" type="ORF">BJ975_001273</name>
    <name evidence="2" type="ORF">IDH50_09740</name>
    <name evidence="3" type="ORF">IDH50_14020</name>
</gene>
<evidence type="ECO:0000256" key="1">
    <source>
        <dbReference type="ARBA" id="ARBA00009108"/>
    </source>
</evidence>
<name>A0A8I0KJM3_9ACTN</name>
<dbReference type="InterPro" id="IPR010273">
    <property type="entry name" value="DUF881"/>
</dbReference>
<keyword evidence="5" id="KW-1185">Reference proteome</keyword>
<comment type="similarity">
    <text evidence="1">Belongs to the UPF0749 family.</text>
</comment>
<dbReference type="Gene3D" id="3.30.70.1880">
    <property type="entry name" value="Protein of unknown function DUF881"/>
    <property type="match status" value="1"/>
</dbReference>
<sequence length="267" mass="27955">MSSRRDEESSVAEAESILERLAATALDDDYYVDHEKPPGNGAKALTGLAIATIATMLTVAAVQTRIDRPATEAERDALIENIRLREDLVANKQETVAGLQGEIADLQAESVVDGPGTVAVRVASGAVPVEGPGLTITVQSSANEDRPGGRLTDADLQLVVNGLWLAGAEAVSVGGHRLTSTSAIRSAGEAITVNYRSVTEPVVVAAIGDESTLETQWQAGPSGRYLDARAEADGLRYDVQGSDDVELAAAPESRLRVSAEPLRRSAS</sequence>
<reference evidence="4 5" key="1">
    <citation type="submission" date="2020-07" db="EMBL/GenBank/DDBJ databases">
        <title>Sequencing the genomes of 1000 actinobacteria strains.</title>
        <authorList>
            <person name="Klenk H.-P."/>
        </authorList>
    </citation>
    <scope>NUCLEOTIDE SEQUENCE [LARGE SCALE GENOMIC DNA]</scope>
    <source>
        <strain evidence="4 5">DSM 19087</strain>
    </source>
</reference>